<proteinExistence type="predicted"/>
<keyword evidence="2" id="KW-0812">Transmembrane</keyword>
<feature type="compositionally biased region" description="Polar residues" evidence="1">
    <location>
        <begin position="105"/>
        <end position="116"/>
    </location>
</feature>
<name>A0A6C0KT57_9ZZZZ</name>
<feature type="transmembrane region" description="Helical" evidence="2">
    <location>
        <begin position="6"/>
        <end position="24"/>
    </location>
</feature>
<organism evidence="3">
    <name type="scientific">viral metagenome</name>
    <dbReference type="NCBI Taxonomy" id="1070528"/>
    <lineage>
        <taxon>unclassified sequences</taxon>
        <taxon>metagenomes</taxon>
        <taxon>organismal metagenomes</taxon>
    </lineage>
</organism>
<feature type="compositionally biased region" description="Basic and acidic residues" evidence="1">
    <location>
        <begin position="118"/>
        <end position="131"/>
    </location>
</feature>
<feature type="region of interest" description="Disordered" evidence="1">
    <location>
        <begin position="101"/>
        <end position="142"/>
    </location>
</feature>
<dbReference type="EMBL" id="MN740968">
    <property type="protein sequence ID" value="QHU20381.1"/>
    <property type="molecule type" value="Genomic_DNA"/>
</dbReference>
<keyword evidence="2" id="KW-0472">Membrane</keyword>
<keyword evidence="2" id="KW-1133">Transmembrane helix</keyword>
<protein>
    <submittedName>
        <fullName evidence="3">Uncharacterized protein</fullName>
    </submittedName>
</protein>
<sequence length="294" mass="34140">MMENSNLLTVFLLLIIGFVVLFFSGRKYLEHFQSPDSKPHDRFNNDGTPVEKVRTTLKQPDMPYLMDPIDNLDAYEVSAVYQLQGTKEASKRQLNDAMTRYPIDWSNQGPNSQYFQEKQGEYERESAEKSKNPPSNAPYQHIDESDRAIPDMEAIQEEEKKILQTYQPKHSKGLLQYSVQDVKHLLHKVYDKKGLIPVINKSKQGENIWEITELKEKDPKIIWEDGSSSGNEERNKMTQRGEETIIVPPVASDSNLDPFFQPRDKVRSGKQDYTQWTPGMERMFAPTYPVKSWF</sequence>
<accession>A0A6C0KT57</accession>
<dbReference type="AlphaFoldDB" id="A0A6C0KT57"/>
<reference evidence="3" key="1">
    <citation type="journal article" date="2020" name="Nature">
        <title>Giant virus diversity and host interactions through global metagenomics.</title>
        <authorList>
            <person name="Schulz F."/>
            <person name="Roux S."/>
            <person name="Paez-Espino D."/>
            <person name="Jungbluth S."/>
            <person name="Walsh D.A."/>
            <person name="Denef V.J."/>
            <person name="McMahon K.D."/>
            <person name="Konstantinidis K.T."/>
            <person name="Eloe-Fadrosh E.A."/>
            <person name="Kyrpides N.C."/>
            <person name="Woyke T."/>
        </authorList>
    </citation>
    <scope>NUCLEOTIDE SEQUENCE</scope>
    <source>
        <strain evidence="3">GVMAG-S-3300013093-109</strain>
    </source>
</reference>
<evidence type="ECO:0000256" key="1">
    <source>
        <dbReference type="SAM" id="MobiDB-lite"/>
    </source>
</evidence>
<evidence type="ECO:0000256" key="2">
    <source>
        <dbReference type="SAM" id="Phobius"/>
    </source>
</evidence>
<evidence type="ECO:0000313" key="3">
    <source>
        <dbReference type="EMBL" id="QHU20381.1"/>
    </source>
</evidence>